<evidence type="ECO:0000256" key="15">
    <source>
        <dbReference type="ARBA" id="ARBA00022843"/>
    </source>
</evidence>
<evidence type="ECO:0000256" key="1">
    <source>
        <dbReference type="ARBA" id="ARBA00001798"/>
    </source>
</evidence>
<dbReference type="Proteomes" id="UP000515160">
    <property type="component" value="Chromosome 3"/>
</dbReference>
<keyword evidence="6" id="KW-0963">Cytoplasm</keyword>
<evidence type="ECO:0000256" key="2">
    <source>
        <dbReference type="ARBA" id="ARBA00004304"/>
    </source>
</evidence>
<feature type="compositionally biased region" description="Polar residues" evidence="25">
    <location>
        <begin position="86"/>
        <end position="101"/>
    </location>
</feature>
<feature type="transmembrane region" description="Helical" evidence="26">
    <location>
        <begin position="1162"/>
        <end position="1190"/>
    </location>
</feature>
<dbReference type="SMART" id="SM00647">
    <property type="entry name" value="IBR"/>
    <property type="match status" value="2"/>
</dbReference>
<dbReference type="InterPro" id="IPR013083">
    <property type="entry name" value="Znf_RING/FYVE/PHD"/>
</dbReference>
<dbReference type="Pfam" id="PF01485">
    <property type="entry name" value="IBR"/>
    <property type="match status" value="1"/>
</dbReference>
<dbReference type="OrthoDB" id="10009520at2759"/>
<dbReference type="GO" id="GO:0008270">
    <property type="term" value="F:zinc ion binding"/>
    <property type="evidence" value="ECO:0007669"/>
    <property type="project" value="UniProtKB-KW"/>
</dbReference>
<dbReference type="InterPro" id="IPR044066">
    <property type="entry name" value="TRIAD_supradom"/>
</dbReference>
<dbReference type="EC" id="2.3.2.31" evidence="5"/>
<keyword evidence="29" id="KW-1185">Reference proteome</keyword>
<keyword evidence="13" id="KW-0833">Ubl conjugation pathway</keyword>
<evidence type="ECO:0000256" key="5">
    <source>
        <dbReference type="ARBA" id="ARBA00012251"/>
    </source>
</evidence>
<keyword evidence="15" id="KW-0832">Ubl conjugation</keyword>
<feature type="region of interest" description="Disordered" evidence="25">
    <location>
        <begin position="711"/>
        <end position="731"/>
    </location>
</feature>
<comment type="function">
    <text evidence="20">E3 ubiquitin-protein ligase which accepts ubiquitin from E2 ubiquitin-conjugating enzymes UBE2L3 and UBE2L6 in the form of a thioester and then directly transfers the ubiquitin to targeted substrates such as LCMT2, thereby promoting their degradation. Induces apoptosis via a p53/TP53-dependent but caspase-independent mechanism. Plays a crucial role in maintaining the genomic stability by controlling the degradation of multiple proteins involved in mitotic progression and DNA damage. Regulates epithelial homeostasis by mediating degradation of CDKN1A and isoform 2 of TP63. Plays a regulatory role in innate immunity by negatively regulating IRF3 activation and IFN-beta production. Mechanistically, inhibits TBK1 phosphorylation and 'Lys-63'-linked polyubiquitination independently of its E3 ligase activity. Alternatively, promotes 'Lys-27' and 'Lys-33'-linked ubiquitination of IFIH1/MDA5, promoting selective autophagic degradation of IFIH1/MDA5 to inhibit antiviral response.</text>
</comment>
<evidence type="ECO:0000256" key="6">
    <source>
        <dbReference type="ARBA" id="ARBA00022490"/>
    </source>
</evidence>
<dbReference type="RefSeq" id="XP_034110798.1">
    <property type="nucleotide sequence ID" value="XM_034254907.2"/>
</dbReference>
<feature type="domain" description="RING-type" evidence="27">
    <location>
        <begin position="878"/>
        <end position="927"/>
    </location>
</feature>
<evidence type="ECO:0000256" key="7">
    <source>
        <dbReference type="ARBA" id="ARBA00022679"/>
    </source>
</evidence>
<evidence type="ECO:0000313" key="30">
    <source>
        <dbReference type="RefSeq" id="XP_034110798.1"/>
    </source>
</evidence>
<dbReference type="Pfam" id="PF22191">
    <property type="entry name" value="IBR_1"/>
    <property type="match status" value="1"/>
</dbReference>
<dbReference type="SUPFAM" id="SSF57850">
    <property type="entry name" value="RING/U-box"/>
    <property type="match status" value="3"/>
</dbReference>
<dbReference type="InterPro" id="IPR031127">
    <property type="entry name" value="E3_UB_ligase_RBR"/>
</dbReference>
<comment type="catalytic activity">
    <reaction evidence="1">
        <text>[E2 ubiquitin-conjugating enzyme]-S-ubiquitinyl-L-cysteine + [acceptor protein]-L-lysine = [E2 ubiquitin-conjugating enzyme]-L-cysteine + [acceptor protein]-N(6)-ubiquitinyl-L-lysine.</text>
        <dbReference type="EC" id="2.3.2.31"/>
    </reaction>
</comment>
<name>A0A6P8XDN1_DROAB</name>
<evidence type="ECO:0000256" key="16">
    <source>
        <dbReference type="ARBA" id="ARBA00022989"/>
    </source>
</evidence>
<evidence type="ECO:0000256" key="13">
    <source>
        <dbReference type="ARBA" id="ARBA00022786"/>
    </source>
</evidence>
<dbReference type="CDD" id="cd20352">
    <property type="entry name" value="Rcat_RBR_RNF144"/>
    <property type="match status" value="1"/>
</dbReference>
<evidence type="ECO:0000256" key="20">
    <source>
        <dbReference type="ARBA" id="ARBA00060040"/>
    </source>
</evidence>
<evidence type="ECO:0000256" key="22">
    <source>
        <dbReference type="ARBA" id="ARBA00069720"/>
    </source>
</evidence>
<dbReference type="RefSeq" id="XP_034110799.1">
    <property type="nucleotide sequence ID" value="XM_034254908.2"/>
</dbReference>
<dbReference type="InterPro" id="IPR002867">
    <property type="entry name" value="IBR_dom"/>
</dbReference>
<evidence type="ECO:0000256" key="19">
    <source>
        <dbReference type="ARBA" id="ARBA00038342"/>
    </source>
</evidence>
<evidence type="ECO:0000313" key="31">
    <source>
        <dbReference type="RefSeq" id="XP_034110799.1"/>
    </source>
</evidence>
<dbReference type="SMART" id="SM00184">
    <property type="entry name" value="RING"/>
    <property type="match status" value="2"/>
</dbReference>
<keyword evidence="16 26" id="KW-1133">Transmembrane helix</keyword>
<dbReference type="FunFam" id="1.20.120.1750:FF:000010">
    <property type="entry name" value="RBR-type E3 ubiquitin transferase"/>
    <property type="match status" value="1"/>
</dbReference>
<proteinExistence type="inferred from homology"/>
<dbReference type="AlphaFoldDB" id="A0A6P8XDN1"/>
<sequence length="1216" mass="130614">MRPPMPLQSATALQQNEAFQQSPPATQQLQLQPSHTATQPQLGLGLELTAQSTHKAKLPPLELLVEHKLSYSSAATYQQQQQQQQDSRQSNDLRTQSQLKRSSISSPSSSEDCQIAARASIFDDAAENFIINFPAESSSQQLQLLPLSETVPLLTHIEATVVDKQRSIRLNKNSASLIFTRKELNSNVASNCQRRQHHSLYGSGERQRKQTKHLPPTRGQQQRRSLQLNYSNNQGNNSNHSNRNSNNNHNNNNLVTTAACAAASTAGPNNAANGGKLVPHKHHTHTHTHSHSHAHNHSHSHGHGHGVGLTSPTAANGAAGVAASARKQLSYSWYAPVYSALEEELEQDSRDSSPIHNLANTKHQQRASSQQSATASHAAPQQQPQQQQQPLQHSDSDTNETVALLETQTRNKINIISASDAGAERKASQPTRISLSLPHAPHNSHALSTSSLGNGNVAALAAGSGAALAGGGGAVDVESSLGLSGGQLPRRRRFENFLKSLVGLKGSSSRSSERERDRERDRDRESIQQRPASPEIRITRTPSEQDVVLRDPSGRQQLANGHATNYGSRLSISGSSSSLNVVQQKLWHMMRREGSASSLHQEKSQSIVQYTGLRKCETVLALTRQSQSHSHSLHPMGASEHEANLMMAARHGGSGIFSAGGVEQIRPLNRLRNSVTSINATCSRCSSLLSLAATGSRYSLANGFVPRPESVQSLSMMPPRRTSCEDSTTPEPHINVNAQIRLSNGSGCGSVNALGCGSRKSSAGLPSVSPSPPSNVTTATLHSNSNNSNNNNNSVSIEEPLPTTTPSGEMGAFGTTHAYPLTVSSLLSMASANQAAQACCVRDGITLKRREMLASAEATPSAGTPATPMLTSFQQFTCKLCLIDVETLGESTTLVQCGCQFCTECMRAYVEFEITEGAYEISCPDAKCPAQGAISLPEIANLTTTNLLKKHHRYRLNREIELDKTRTWCPRAGCETICMVGAPAPFTAATAAAAAAAATSPASAPAAMVGNGTGSICQMDESPSTSQSYTPQLEGVNTPSVLLSISVHCPSCKDEFCALCKKAYHPNISCEEFGRRLIADGQDDIGIPFDNELIKCCPMCAVPIEKDEGCAQMMCKRCKHVFCWYCLASLDDDFLLRHYDKGPCKNKLGHSRASVVWHRAQVIGIFAGFGILLLVASPLLLLAAPCIICCKCRGCSGSKIDEVDAELEEEVTALQG</sequence>
<keyword evidence="18 26" id="KW-0472">Membrane</keyword>
<feature type="region of interest" description="Disordered" evidence="25">
    <location>
        <begin position="505"/>
        <end position="546"/>
    </location>
</feature>
<keyword evidence="10" id="KW-0479">Metal-binding</keyword>
<dbReference type="CDD" id="cd20349">
    <property type="entry name" value="BRcat_RBR_RNF144"/>
    <property type="match status" value="1"/>
</dbReference>
<keyword evidence="8 26" id="KW-0812">Transmembrane</keyword>
<evidence type="ECO:0000256" key="10">
    <source>
        <dbReference type="ARBA" id="ARBA00022723"/>
    </source>
</evidence>
<keyword evidence="9" id="KW-0053">Apoptosis</keyword>
<feature type="compositionally biased region" description="Polar residues" evidence="25">
    <location>
        <begin position="8"/>
        <end position="38"/>
    </location>
</feature>
<comment type="subcellular location">
    <subcellularLocation>
        <location evidence="3">Cytoplasm</location>
    </subcellularLocation>
    <subcellularLocation>
        <location evidence="2">Mitochondrion membrane</location>
        <topology evidence="2">Single-pass membrane protein</topology>
    </subcellularLocation>
</comment>
<dbReference type="Gene3D" id="1.20.120.1750">
    <property type="match status" value="1"/>
</dbReference>
<evidence type="ECO:0000256" key="26">
    <source>
        <dbReference type="SAM" id="Phobius"/>
    </source>
</evidence>
<dbReference type="GO" id="GO:0031966">
    <property type="term" value="C:mitochondrial membrane"/>
    <property type="evidence" value="ECO:0007669"/>
    <property type="project" value="UniProtKB-SubCell"/>
</dbReference>
<protein>
    <recommendedName>
        <fullName evidence="22">E3 ubiquitin-protein ligase RNF144B</fullName>
        <ecNumber evidence="5">2.3.2.31</ecNumber>
    </recommendedName>
    <alternativeName>
        <fullName evidence="23">RING finger protein 144B</fullName>
    </alternativeName>
</protein>
<keyword evidence="11" id="KW-0677">Repeat</keyword>
<evidence type="ECO:0000256" key="25">
    <source>
        <dbReference type="SAM" id="MobiDB-lite"/>
    </source>
</evidence>
<evidence type="ECO:0000256" key="12">
    <source>
        <dbReference type="ARBA" id="ARBA00022771"/>
    </source>
</evidence>
<feature type="region of interest" description="Disordered" evidence="25">
    <location>
        <begin position="416"/>
        <end position="449"/>
    </location>
</feature>
<keyword evidence="7" id="KW-0808">Transferase</keyword>
<feature type="compositionally biased region" description="Polar residues" evidence="25">
    <location>
        <begin position="218"/>
        <end position="228"/>
    </location>
</feature>
<dbReference type="GO" id="GO:0016567">
    <property type="term" value="P:protein ubiquitination"/>
    <property type="evidence" value="ECO:0007669"/>
    <property type="project" value="InterPro"/>
</dbReference>
<evidence type="ECO:0000259" key="28">
    <source>
        <dbReference type="PROSITE" id="PS51873"/>
    </source>
</evidence>
<feature type="compositionally biased region" description="Basic residues" evidence="25">
    <location>
        <begin position="278"/>
        <end position="304"/>
    </location>
</feature>
<accession>A0A6P8XDN1</accession>
<comment type="subunit">
    <text evidence="21">Interacts with UBE2L3, UBE2L6 and LCMT2, as well as with BAX. Interacts with TBK1; this interaction inhibits TBK1 phosphorylation and 'Lys-63'-linked polyubiquitination.</text>
</comment>
<feature type="domain" description="RING-type" evidence="28">
    <location>
        <begin position="874"/>
        <end position="1148"/>
    </location>
</feature>
<dbReference type="InterPro" id="IPR017907">
    <property type="entry name" value="Znf_RING_CS"/>
</dbReference>
<evidence type="ECO:0000256" key="9">
    <source>
        <dbReference type="ARBA" id="ARBA00022703"/>
    </source>
</evidence>
<keyword evidence="12 24" id="KW-0863">Zinc-finger</keyword>
<dbReference type="GO" id="GO:0006915">
    <property type="term" value="P:apoptotic process"/>
    <property type="evidence" value="ECO:0007669"/>
    <property type="project" value="UniProtKB-KW"/>
</dbReference>
<feature type="region of interest" description="Disordered" evidence="25">
    <location>
        <begin position="75"/>
        <end position="111"/>
    </location>
</feature>
<evidence type="ECO:0000313" key="29">
    <source>
        <dbReference type="Proteomes" id="UP000515160"/>
    </source>
</evidence>
<gene>
    <name evidence="30 31" type="primary">LOC117572229</name>
</gene>
<evidence type="ECO:0000256" key="4">
    <source>
        <dbReference type="ARBA" id="ARBA00004906"/>
    </source>
</evidence>
<reference evidence="30 31" key="1">
    <citation type="submission" date="2025-04" db="UniProtKB">
        <authorList>
            <consortium name="RefSeq"/>
        </authorList>
    </citation>
    <scope>IDENTIFICATION</scope>
    <source>
        <strain evidence="30 31">15112-1751.03</strain>
        <tissue evidence="30 31">Whole Adult</tissue>
    </source>
</reference>
<feature type="region of interest" description="Disordered" evidence="25">
    <location>
        <begin position="348"/>
        <end position="398"/>
    </location>
</feature>
<organism evidence="29 31">
    <name type="scientific">Drosophila albomicans</name>
    <name type="common">Fruit fly</name>
    <dbReference type="NCBI Taxonomy" id="7291"/>
    <lineage>
        <taxon>Eukaryota</taxon>
        <taxon>Metazoa</taxon>
        <taxon>Ecdysozoa</taxon>
        <taxon>Arthropoda</taxon>
        <taxon>Hexapoda</taxon>
        <taxon>Insecta</taxon>
        <taxon>Pterygota</taxon>
        <taxon>Neoptera</taxon>
        <taxon>Endopterygota</taxon>
        <taxon>Diptera</taxon>
        <taxon>Brachycera</taxon>
        <taxon>Muscomorpha</taxon>
        <taxon>Ephydroidea</taxon>
        <taxon>Drosophilidae</taxon>
        <taxon>Drosophila</taxon>
    </lineage>
</organism>
<dbReference type="PROSITE" id="PS50089">
    <property type="entry name" value="ZF_RING_2"/>
    <property type="match status" value="1"/>
</dbReference>
<evidence type="ECO:0000256" key="11">
    <source>
        <dbReference type="ARBA" id="ARBA00022737"/>
    </source>
</evidence>
<dbReference type="CDD" id="cd16632">
    <property type="entry name" value="mRING-HC-C4C4_RBR_RNF144"/>
    <property type="match status" value="1"/>
</dbReference>
<feature type="compositionally biased region" description="Low complexity" evidence="25">
    <location>
        <begin position="366"/>
        <end position="393"/>
    </location>
</feature>
<feature type="region of interest" description="Disordered" evidence="25">
    <location>
        <begin position="189"/>
        <end position="253"/>
    </location>
</feature>
<comment type="pathway">
    <text evidence="4">Protein modification; protein ubiquitination.</text>
</comment>
<evidence type="ECO:0000256" key="14">
    <source>
        <dbReference type="ARBA" id="ARBA00022833"/>
    </source>
</evidence>
<feature type="region of interest" description="Disordered" evidence="25">
    <location>
        <begin position="1"/>
        <end position="38"/>
    </location>
</feature>
<evidence type="ECO:0000256" key="3">
    <source>
        <dbReference type="ARBA" id="ARBA00004496"/>
    </source>
</evidence>
<dbReference type="FunFam" id="3.30.40.10:FF:000051">
    <property type="entry name" value="RBR-type E3 ubiquitin transferase"/>
    <property type="match status" value="1"/>
</dbReference>
<feature type="region of interest" description="Disordered" evidence="25">
    <location>
        <begin position="265"/>
        <end position="313"/>
    </location>
</feature>
<dbReference type="GeneID" id="117572229"/>
<feature type="compositionally biased region" description="Basic and acidic residues" evidence="25">
    <location>
        <begin position="511"/>
        <end position="527"/>
    </location>
</feature>
<feature type="compositionally biased region" description="Low complexity" evidence="25">
    <location>
        <begin position="783"/>
        <end position="794"/>
    </location>
</feature>
<evidence type="ECO:0000256" key="24">
    <source>
        <dbReference type="PROSITE-ProRule" id="PRU00175"/>
    </source>
</evidence>
<dbReference type="PROSITE" id="PS51873">
    <property type="entry name" value="TRIAD"/>
    <property type="match status" value="1"/>
</dbReference>
<keyword evidence="14" id="KW-0862">Zinc</keyword>
<dbReference type="InterPro" id="IPR001841">
    <property type="entry name" value="Znf_RING"/>
</dbReference>
<feature type="region of interest" description="Disordered" evidence="25">
    <location>
        <begin position="761"/>
        <end position="811"/>
    </location>
</feature>
<evidence type="ECO:0000256" key="23">
    <source>
        <dbReference type="ARBA" id="ARBA00078867"/>
    </source>
</evidence>
<evidence type="ECO:0000256" key="8">
    <source>
        <dbReference type="ARBA" id="ARBA00022692"/>
    </source>
</evidence>
<dbReference type="PANTHER" id="PTHR11685">
    <property type="entry name" value="RBR FAMILY RING FINGER AND IBR DOMAIN-CONTAINING"/>
    <property type="match status" value="1"/>
</dbReference>
<comment type="similarity">
    <text evidence="19">Belongs to the RBR family. RNF144 subfamily.</text>
</comment>
<keyword evidence="17" id="KW-0496">Mitochondrion</keyword>
<evidence type="ECO:0000256" key="17">
    <source>
        <dbReference type="ARBA" id="ARBA00023128"/>
    </source>
</evidence>
<feature type="compositionally biased region" description="Low complexity" evidence="25">
    <location>
        <begin position="265"/>
        <end position="275"/>
    </location>
</feature>
<dbReference type="PROSITE" id="PS00518">
    <property type="entry name" value="ZF_RING_1"/>
    <property type="match status" value="1"/>
</dbReference>
<evidence type="ECO:0000256" key="18">
    <source>
        <dbReference type="ARBA" id="ARBA00023136"/>
    </source>
</evidence>
<feature type="compositionally biased region" description="Low complexity" evidence="25">
    <location>
        <begin position="229"/>
        <end position="253"/>
    </location>
</feature>
<evidence type="ECO:0000259" key="27">
    <source>
        <dbReference type="PROSITE" id="PS50089"/>
    </source>
</evidence>
<dbReference type="GO" id="GO:0061630">
    <property type="term" value="F:ubiquitin protein ligase activity"/>
    <property type="evidence" value="ECO:0007669"/>
    <property type="project" value="UniProtKB-EC"/>
</dbReference>
<evidence type="ECO:0000256" key="21">
    <source>
        <dbReference type="ARBA" id="ARBA00061765"/>
    </source>
</evidence>
<dbReference type="Gene3D" id="3.30.40.10">
    <property type="entry name" value="Zinc/RING finger domain, C3HC4 (zinc finger)"/>
    <property type="match status" value="1"/>
</dbReference>